<gene>
    <name evidence="1" type="ORF">FKW44_008490</name>
</gene>
<accession>A0A7T8KGH8</accession>
<evidence type="ECO:0000313" key="1">
    <source>
        <dbReference type="EMBL" id="QQP55343.1"/>
    </source>
</evidence>
<sequence>MGINKSDIRCVIHYNMPSTLESYVQESAVPEGTIRSHTVISLWTPRGGI</sequence>
<name>A0A7T8KGH8_CALRO</name>
<keyword evidence="1" id="KW-0378">Hydrolase</keyword>
<dbReference type="OrthoDB" id="6157792at2759"/>
<proteinExistence type="predicted"/>
<keyword evidence="1" id="KW-0347">Helicase</keyword>
<dbReference type="Gene3D" id="3.40.50.300">
    <property type="entry name" value="P-loop containing nucleotide triphosphate hydrolases"/>
    <property type="match status" value="1"/>
</dbReference>
<organism evidence="1 2">
    <name type="scientific">Caligus rogercresseyi</name>
    <name type="common">Sea louse</name>
    <dbReference type="NCBI Taxonomy" id="217165"/>
    <lineage>
        <taxon>Eukaryota</taxon>
        <taxon>Metazoa</taxon>
        <taxon>Ecdysozoa</taxon>
        <taxon>Arthropoda</taxon>
        <taxon>Crustacea</taxon>
        <taxon>Multicrustacea</taxon>
        <taxon>Hexanauplia</taxon>
        <taxon>Copepoda</taxon>
        <taxon>Siphonostomatoida</taxon>
        <taxon>Caligidae</taxon>
        <taxon>Caligus</taxon>
    </lineage>
</organism>
<dbReference type="EMBL" id="CP045894">
    <property type="protein sequence ID" value="QQP55343.1"/>
    <property type="molecule type" value="Genomic_DNA"/>
</dbReference>
<dbReference type="AlphaFoldDB" id="A0A7T8KGH8"/>
<keyword evidence="1" id="KW-0067">ATP-binding</keyword>
<dbReference type="GO" id="GO:0004386">
    <property type="term" value="F:helicase activity"/>
    <property type="evidence" value="ECO:0007669"/>
    <property type="project" value="UniProtKB-KW"/>
</dbReference>
<dbReference type="InterPro" id="IPR027417">
    <property type="entry name" value="P-loop_NTPase"/>
</dbReference>
<protein>
    <submittedName>
        <fullName evidence="1">ATPdependent DNA helicase Q4like</fullName>
    </submittedName>
</protein>
<reference evidence="2" key="1">
    <citation type="submission" date="2021-01" db="EMBL/GenBank/DDBJ databases">
        <title>Caligus Genome Assembly.</title>
        <authorList>
            <person name="Gallardo-Escarate C."/>
        </authorList>
    </citation>
    <scope>NUCLEOTIDE SEQUENCE [LARGE SCALE GENOMIC DNA]</scope>
</reference>
<keyword evidence="1" id="KW-0547">Nucleotide-binding</keyword>
<keyword evidence="2" id="KW-1185">Reference proteome</keyword>
<dbReference type="SUPFAM" id="SSF52540">
    <property type="entry name" value="P-loop containing nucleoside triphosphate hydrolases"/>
    <property type="match status" value="1"/>
</dbReference>
<evidence type="ECO:0000313" key="2">
    <source>
        <dbReference type="Proteomes" id="UP000595437"/>
    </source>
</evidence>
<dbReference type="Proteomes" id="UP000595437">
    <property type="component" value="Chromosome 5"/>
</dbReference>